<accession>A0A3P7NLF0</accession>
<evidence type="ECO:0008006" key="3">
    <source>
        <dbReference type="Google" id="ProtNLM"/>
    </source>
</evidence>
<dbReference type="Proteomes" id="UP000271098">
    <property type="component" value="Unassembled WGS sequence"/>
</dbReference>
<organism evidence="1 2">
    <name type="scientific">Gongylonema pulchrum</name>
    <dbReference type="NCBI Taxonomy" id="637853"/>
    <lineage>
        <taxon>Eukaryota</taxon>
        <taxon>Metazoa</taxon>
        <taxon>Ecdysozoa</taxon>
        <taxon>Nematoda</taxon>
        <taxon>Chromadorea</taxon>
        <taxon>Rhabditida</taxon>
        <taxon>Spirurina</taxon>
        <taxon>Spiruromorpha</taxon>
        <taxon>Spiruroidea</taxon>
        <taxon>Gongylonematidae</taxon>
        <taxon>Gongylonema</taxon>
    </lineage>
</organism>
<keyword evidence="2" id="KW-1185">Reference proteome</keyword>
<name>A0A3P7NLF0_9BILA</name>
<evidence type="ECO:0000313" key="1">
    <source>
        <dbReference type="EMBL" id="VDN41250.1"/>
    </source>
</evidence>
<dbReference type="OrthoDB" id="5852282at2759"/>
<protein>
    <recommendedName>
        <fullName evidence="3">Rab-GAP TBC domain-containing protein</fullName>
    </recommendedName>
</protein>
<reference evidence="1 2" key="1">
    <citation type="submission" date="2018-11" db="EMBL/GenBank/DDBJ databases">
        <authorList>
            <consortium name="Pathogen Informatics"/>
        </authorList>
    </citation>
    <scope>NUCLEOTIDE SEQUENCE [LARGE SCALE GENOMIC DNA]</scope>
</reference>
<feature type="non-terminal residue" evidence="1">
    <location>
        <position position="134"/>
    </location>
</feature>
<dbReference type="EMBL" id="UYRT01097383">
    <property type="protein sequence ID" value="VDN41250.1"/>
    <property type="molecule type" value="Genomic_DNA"/>
</dbReference>
<evidence type="ECO:0000313" key="2">
    <source>
        <dbReference type="Proteomes" id="UP000271098"/>
    </source>
</evidence>
<proteinExistence type="predicted"/>
<sequence>MTNWPLGHEIRADLWQEICRCGNPNFNAHKGSYDPDEYSWKGLDGQFMPKVPFAQGPDVLENNYELNADGVAALHRLIRALGKNCPTLIYAPFLPSILALFLHYMSEEETYACGRWIVKNLSTYMPHTPVALKA</sequence>
<dbReference type="AlphaFoldDB" id="A0A3P7NLF0"/>
<gene>
    <name evidence="1" type="ORF">GPUH_LOCUS23286</name>
</gene>